<evidence type="ECO:0000313" key="5">
    <source>
        <dbReference type="Proteomes" id="UP000054558"/>
    </source>
</evidence>
<feature type="region of interest" description="Disordered" evidence="1">
    <location>
        <begin position="131"/>
        <end position="168"/>
    </location>
</feature>
<dbReference type="Proteomes" id="UP000054558">
    <property type="component" value="Unassembled WGS sequence"/>
</dbReference>
<dbReference type="OrthoDB" id="1936312at2759"/>
<protein>
    <recommendedName>
        <fullName evidence="3">Cadherin-like beta-sandwich-like domain-containing protein</fullName>
    </recommendedName>
</protein>
<dbReference type="STRING" id="105231.A0A1Y1IT88"/>
<gene>
    <name evidence="4" type="ORF">KFL_011340010</name>
</gene>
<evidence type="ECO:0000256" key="2">
    <source>
        <dbReference type="SAM" id="SignalP"/>
    </source>
</evidence>
<accession>A0A1Y1IT88</accession>
<dbReference type="InterPro" id="IPR025883">
    <property type="entry name" value="Cadherin-like_domain"/>
</dbReference>
<feature type="chain" id="PRO_5012010834" description="Cadherin-like beta-sandwich-like domain-containing protein" evidence="2">
    <location>
        <begin position="32"/>
        <end position="1398"/>
    </location>
</feature>
<keyword evidence="2" id="KW-0732">Signal</keyword>
<name>A0A1Y1IT88_KLENI</name>
<dbReference type="PANTHER" id="PTHR34677">
    <property type="match status" value="1"/>
</dbReference>
<sequence>MRHAPQREWLAGWRFALGVLVLLLVPPSAEAQVVQIGSNYWTKVPGTDYAGHDLLSNTGQCWGGGYQSSTPSQCAAVCLSYPNCAGFEVTTDWEKCCYAKYQMTGAGSGNVDSYILIQTHPLLTQPFQTCHLTRPPFEPPPNLPPPDSPPPPFRARPHQPPPPVPPPAATLLTFETSAILFPNFSPSGTLYSIFVAKDVQAITVTAVSADPGATISVALPSGGTPALTSGVTSDPFAATSGGILALTVTASNGASTRVYFFRTAILQGTDASLQILFLTPGLVSPPFTPNSLNYSATFASGGGVATLFAATNDTAALVSIGAGKAAVGKISQTVPVPFGRSVLQITVTSESLSYTTVYYVSMQAPLAPPPPPQPPVSAPLPSSSTLISPPLPALSSPPRLVPTVGIVSGPPPSTRDPSAEFRFYARDGMGGNCSGCTFHCTVDGQTQPACANPGSPIFNQVLNLLSYSVNVSAPGEGPHTFSVDAFDPLGLSSAPTSYTWVIDSTPPVTRVTSNAPTDRLTSLQNVQFNVTVRDQSSDGSTSLVCPACTVQCSIDGGAFATCHQGQPMRYFLQPGQHVFAARSIDAAGNEEAVPVERFVVVDLTPPKAQLTLAPAPITGTSTARFQFAATIAGSAVRCVTCTFLCRLDQATWQSCSQGSGIASGTVYRNVSNGAHTFSVQTTDPDGVLTSSLSYNWTADLVGPTVGIFYYPPASTALSNAIFSFGAIVPGTNSSGSAGQPVPCPGCLFSCALDGATPRLCDPSSRVTLANLYEGMHTFSVQADDIFGNVGAPAVYRWQVNFSLPLASVISGPPLFAATNKTSAEVTFTGTLRNVPCVGCTYQCQLNSGPFVGCNAATPLKLLALQQGTHSLVVRVTDVQGASTLSVPYEWVVDTISPTVSIQSGPSFITGTSTAQFSFSANDTVNGVQTTCGQCAYECALDSDPFQPCINPVIFTNLGLADSVTAHVIIVVSVDAAGNRALTPAVFRWTVDQRAPVVFVVSKPAGNAPSGAVAFSARANAASADCNGCNAYCSLDGLAPYPCGDVSNSSRAEAVFTNLKVGPHAATVRFINAVGVAAALAFSWTADFTGAYVKLSVPDSPVRRNPFPVTVSFSKPCWGGNGFTCVSVTSCEVIVAGAAVPDPDSFFTLDPQQYTIEVTPIGDGPIGISVPPGVCLDAAGNPNFPAEASVVFQAKPPEAALVPAGALTPVTVTSAAAVSSKAAWATNSSPILFTVTFSREVTGFDLSGISVTGGKAEHLLDASRSTSAAARASPSGSNSPNDVSNLSSLIRIDGAGDSASSTAFSFRVVPFGRNGTVSVRILHGSCADSLGSPNSGSDAFEFVFDDMRPTVSMTPRGSPSDIFYGLESDSAYLVVIRFSEPVFVFANRTGTLALSEFGT</sequence>
<organism evidence="4 5">
    <name type="scientific">Klebsormidium nitens</name>
    <name type="common">Green alga</name>
    <name type="synonym">Ulothrix nitens</name>
    <dbReference type="NCBI Taxonomy" id="105231"/>
    <lineage>
        <taxon>Eukaryota</taxon>
        <taxon>Viridiplantae</taxon>
        <taxon>Streptophyta</taxon>
        <taxon>Klebsormidiophyceae</taxon>
        <taxon>Klebsormidiales</taxon>
        <taxon>Klebsormidiaceae</taxon>
        <taxon>Klebsormidium</taxon>
    </lineage>
</organism>
<feature type="domain" description="Cadherin-like beta-sandwich-like" evidence="3">
    <location>
        <begin position="182"/>
        <end position="259"/>
    </location>
</feature>
<keyword evidence="5" id="KW-1185">Reference proteome</keyword>
<feature type="non-terminal residue" evidence="4">
    <location>
        <position position="1398"/>
    </location>
</feature>
<evidence type="ECO:0000259" key="3">
    <source>
        <dbReference type="Pfam" id="PF12733"/>
    </source>
</evidence>
<feature type="signal peptide" evidence="2">
    <location>
        <begin position="1"/>
        <end position="31"/>
    </location>
</feature>
<feature type="compositionally biased region" description="Pro residues" evidence="1">
    <location>
        <begin position="136"/>
        <end position="168"/>
    </location>
</feature>
<dbReference type="EMBL" id="DF238083">
    <property type="protein sequence ID" value="GAQ92779.1"/>
    <property type="molecule type" value="Genomic_DNA"/>
</dbReference>
<proteinExistence type="predicted"/>
<evidence type="ECO:0000256" key="1">
    <source>
        <dbReference type="SAM" id="MobiDB-lite"/>
    </source>
</evidence>
<evidence type="ECO:0000313" key="4">
    <source>
        <dbReference type="EMBL" id="GAQ92779.1"/>
    </source>
</evidence>
<reference evidence="4 5" key="1">
    <citation type="journal article" date="2014" name="Nat. Commun.">
        <title>Klebsormidium flaccidum genome reveals primary factors for plant terrestrial adaptation.</title>
        <authorList>
            <person name="Hori K."/>
            <person name="Maruyama F."/>
            <person name="Fujisawa T."/>
            <person name="Togashi T."/>
            <person name="Yamamoto N."/>
            <person name="Seo M."/>
            <person name="Sato S."/>
            <person name="Yamada T."/>
            <person name="Mori H."/>
            <person name="Tajima N."/>
            <person name="Moriyama T."/>
            <person name="Ikeuchi M."/>
            <person name="Watanabe M."/>
            <person name="Wada H."/>
            <person name="Kobayashi K."/>
            <person name="Saito M."/>
            <person name="Masuda T."/>
            <person name="Sasaki-Sekimoto Y."/>
            <person name="Mashiguchi K."/>
            <person name="Awai K."/>
            <person name="Shimojima M."/>
            <person name="Masuda S."/>
            <person name="Iwai M."/>
            <person name="Nobusawa T."/>
            <person name="Narise T."/>
            <person name="Kondo S."/>
            <person name="Saito H."/>
            <person name="Sato R."/>
            <person name="Murakawa M."/>
            <person name="Ihara Y."/>
            <person name="Oshima-Yamada Y."/>
            <person name="Ohtaka K."/>
            <person name="Satoh M."/>
            <person name="Sonobe K."/>
            <person name="Ishii M."/>
            <person name="Ohtani R."/>
            <person name="Kanamori-Sato M."/>
            <person name="Honoki R."/>
            <person name="Miyazaki D."/>
            <person name="Mochizuki H."/>
            <person name="Umetsu J."/>
            <person name="Higashi K."/>
            <person name="Shibata D."/>
            <person name="Kamiya Y."/>
            <person name="Sato N."/>
            <person name="Nakamura Y."/>
            <person name="Tabata S."/>
            <person name="Ida S."/>
            <person name="Kurokawa K."/>
            <person name="Ohta H."/>
        </authorList>
    </citation>
    <scope>NUCLEOTIDE SEQUENCE [LARGE SCALE GENOMIC DNA]</scope>
    <source>
        <strain evidence="4 5">NIES-2285</strain>
    </source>
</reference>
<dbReference type="Pfam" id="PF12733">
    <property type="entry name" value="Cadherin-like"/>
    <property type="match status" value="1"/>
</dbReference>
<dbReference type="PANTHER" id="PTHR34677:SF3">
    <property type="entry name" value="BACTERIAL IG-LIKE DOMAIN-CONTAINING PROTEIN"/>
    <property type="match status" value="1"/>
</dbReference>